<evidence type="ECO:0000313" key="2">
    <source>
        <dbReference type="EMBL" id="QWS68138.1"/>
    </source>
</evidence>
<feature type="domain" description="Gp28/Gp37-like" evidence="1">
    <location>
        <begin position="35"/>
        <end position="525"/>
    </location>
</feature>
<dbReference type="KEGG" id="vg:80020433"/>
<dbReference type="GeneID" id="80020433"/>
<sequence length="553" mass="61652">MSVSTATKGRLDMRWVIHKQNRERRRARRVGTPLIRIWDGDWRYRGRIANAISANFQWKYNETGVAVVELPLFHFISQWIIDVDGRPNRNVHISLDRDGARWTGRMTAATVVVSDEGEKLVVEFAHDYEELKWILAWCNPFLPAALQFPKVFTLAGPSIFCLKLALFCNLLRLNASLWNLPVNPLDPASWASGLDMSNWSIVVKPHNLLADTSLWTIYASRFKTIHEASTDIAKDSQVMWKLRRWFTGDPLPWAGFTPRHGALIVDVVDKSGYYSETAIGGSLFGGMVRTAARIGDDFLTETLDLITDPVDDSEYDTVAGWMGVKPRKPWIVLRAGETRSPIKTSEFKIIPATAIQVVAGGHSAPGVNELIQAAIVGGLGALGATFMFSALGSTVDAIARPLYTDTVLAWWSFKHILRAQHAGWSHYHERMAEGGDRAFTLSSVMALRVALWATRSRTTHTLTVDAMAIPYSIGDEGQGHMFLGDRVGSTVKGAPKGRVFVDQITELTYNFDRATAPQWGIVIGSEEDKEEPIARLFRHMQTVFGTLNQLGVM</sequence>
<evidence type="ECO:0000313" key="3">
    <source>
        <dbReference type="Proteomes" id="UP000683422"/>
    </source>
</evidence>
<keyword evidence="3" id="KW-1185">Reference proteome</keyword>
<accession>A0A8F2D9C7</accession>
<reference evidence="2" key="1">
    <citation type="submission" date="2021-04" db="EMBL/GenBank/DDBJ databases">
        <authorList>
            <person name="Barnhill K.B."/>
            <person name="Biggs A.M."/>
            <person name="Bland J."/>
            <person name="Choudhary H.M."/>
            <person name="Crogan R.E."/>
            <person name="Finocchiaro A.B."/>
            <person name="Franco V."/>
            <person name="Fuller T.A."/>
            <person name="Hanwacker C.G."/>
            <person name="Howard Z.E."/>
            <person name="Iqbal M."/>
            <person name="Mathew A.M."/>
            <person name="Miller S."/>
            <person name="Padhye S."/>
            <person name="Rainey E."/>
            <person name="Rodriguez A."/>
            <person name="Stewart E."/>
            <person name="Otero L.A."/>
            <person name="Chase M.A."/>
            <person name="Pollenz R.S."/>
            <person name="Garlena R.A."/>
            <person name="Russell D.A."/>
            <person name="Jacobs-Sera D."/>
            <person name="Hatfull G.F."/>
        </authorList>
    </citation>
    <scope>NUCLEOTIDE SEQUENCE</scope>
</reference>
<gene>
    <name evidence="2" type="primary">20</name>
    <name evidence="2" type="ORF">SEA_VANLEE_20</name>
</gene>
<organism evidence="2 3">
    <name type="scientific">Gordonia phage VanLee</name>
    <dbReference type="NCBI Taxonomy" id="2845816"/>
    <lineage>
        <taxon>Viruses</taxon>
        <taxon>Duplodnaviria</taxon>
        <taxon>Heunggongvirae</taxon>
        <taxon>Uroviricota</taxon>
        <taxon>Caudoviricetes</taxon>
        <taxon>Kruegerviridae</taxon>
        <taxon>Vanleevirus</taxon>
        <taxon>Vanleevirus vanlee</taxon>
    </lineage>
</organism>
<dbReference type="Proteomes" id="UP000683422">
    <property type="component" value="Segment"/>
</dbReference>
<dbReference type="InterPro" id="IPR029432">
    <property type="entry name" value="Gp28/Gp37-like_dom"/>
</dbReference>
<proteinExistence type="predicted"/>
<dbReference type="Pfam" id="PF14594">
    <property type="entry name" value="Sipho_Gp37"/>
    <property type="match status" value="1"/>
</dbReference>
<dbReference type="RefSeq" id="YP_010755761.1">
    <property type="nucleotide sequence ID" value="NC_073474.1"/>
</dbReference>
<name>A0A8F2D9C7_9CAUD</name>
<evidence type="ECO:0000259" key="1">
    <source>
        <dbReference type="Pfam" id="PF14594"/>
    </source>
</evidence>
<dbReference type="EMBL" id="MZ028627">
    <property type="protein sequence ID" value="QWS68138.1"/>
    <property type="molecule type" value="Genomic_DNA"/>
</dbReference>
<protein>
    <submittedName>
        <fullName evidence="2">Minor tail protein</fullName>
    </submittedName>
</protein>